<evidence type="ECO:0000313" key="4">
    <source>
        <dbReference type="Proteomes" id="UP000614272"/>
    </source>
</evidence>
<keyword evidence="1" id="KW-0175">Coiled coil</keyword>
<dbReference type="Proteomes" id="UP000614272">
    <property type="component" value="Unassembled WGS sequence"/>
</dbReference>
<dbReference type="RefSeq" id="WP_143452307.1">
    <property type="nucleotide sequence ID" value="NZ_BMGJ01000004.1"/>
</dbReference>
<comment type="caution">
    <text evidence="3">The sequence shown here is derived from an EMBL/GenBank/DDBJ whole genome shotgun (WGS) entry which is preliminary data.</text>
</comment>
<feature type="region of interest" description="Disordered" evidence="2">
    <location>
        <begin position="281"/>
        <end position="301"/>
    </location>
</feature>
<evidence type="ECO:0000313" key="3">
    <source>
        <dbReference type="EMBL" id="GGD60743.1"/>
    </source>
</evidence>
<evidence type="ECO:0000256" key="1">
    <source>
        <dbReference type="SAM" id="Coils"/>
    </source>
</evidence>
<evidence type="ECO:0008006" key="5">
    <source>
        <dbReference type="Google" id="ProtNLM"/>
    </source>
</evidence>
<sequence length="444" mass="46987">MAKVYGEVSNTLKYVRAASARVNDGDAAKIMAMAYVNNVQASLTQARLVQQKTGQLMQQFDTAPGTLTVAVKDINAHVNEALGNTIQSLSALPGILSGMGNLYTDNKSYFAAFSPAEGASPTGAGEGIETQGAGASQKDLAKDLLKRLDDLAQKNTELEQATSDLHNLLDRYTPKPSSLSLQECGIDTSDIGAGISVNPTSLSFTEGSTAAQSVSVNGGSGTYVVIANQTYLTIEQTPAFGGLVTIKLNNSKPGNHIVKVKDTTGRVQEFMVSVSPKSSTVVSNAANGETQGGADGGSQSPLCQSEELLAGEADFCTNPALTETLQQALVEELSLPADFVNNLYGIETRERVIEMLERPVFDHLADDITPVTLQAILDYQYQKANLEEQDIDALVAPLDSGQNTSVEKIMQFQNTQEGLQPTGFIGEQTVEAICAKHQGIGQCG</sequence>
<name>A0ABQ1RAI3_9ALTE</name>
<gene>
    <name evidence="3" type="ORF">GCM10011357_15070</name>
</gene>
<feature type="coiled-coil region" evidence="1">
    <location>
        <begin position="141"/>
        <end position="171"/>
    </location>
</feature>
<organism evidence="3 4">
    <name type="scientific">Lacimicrobium alkaliphilum</name>
    <dbReference type="NCBI Taxonomy" id="1526571"/>
    <lineage>
        <taxon>Bacteria</taxon>
        <taxon>Pseudomonadati</taxon>
        <taxon>Pseudomonadota</taxon>
        <taxon>Gammaproteobacteria</taxon>
        <taxon>Alteromonadales</taxon>
        <taxon>Alteromonadaceae</taxon>
        <taxon>Lacimicrobium</taxon>
    </lineage>
</organism>
<reference evidence="4" key="1">
    <citation type="journal article" date="2019" name="Int. J. Syst. Evol. Microbiol.">
        <title>The Global Catalogue of Microorganisms (GCM) 10K type strain sequencing project: providing services to taxonomists for standard genome sequencing and annotation.</title>
        <authorList>
            <consortium name="The Broad Institute Genomics Platform"/>
            <consortium name="The Broad Institute Genome Sequencing Center for Infectious Disease"/>
            <person name="Wu L."/>
            <person name="Ma J."/>
        </authorList>
    </citation>
    <scope>NUCLEOTIDE SEQUENCE [LARGE SCALE GENOMIC DNA]</scope>
    <source>
        <strain evidence="4">CGMCC 1.12923</strain>
    </source>
</reference>
<accession>A0ABQ1RAI3</accession>
<protein>
    <recommendedName>
        <fullName evidence="5">Peptidoglycan binding-like domain-containing protein</fullName>
    </recommendedName>
</protein>
<dbReference type="EMBL" id="BMGJ01000004">
    <property type="protein sequence ID" value="GGD60743.1"/>
    <property type="molecule type" value="Genomic_DNA"/>
</dbReference>
<keyword evidence="4" id="KW-1185">Reference proteome</keyword>
<evidence type="ECO:0000256" key="2">
    <source>
        <dbReference type="SAM" id="MobiDB-lite"/>
    </source>
</evidence>
<proteinExistence type="predicted"/>